<evidence type="ECO:0000259" key="1">
    <source>
        <dbReference type="Pfam" id="PF17954"/>
    </source>
</evidence>
<accession>A0A3G8JJ06</accession>
<dbReference type="GO" id="GO:0008127">
    <property type="term" value="F:quercetin 2,3-dioxygenase activity"/>
    <property type="evidence" value="ECO:0007669"/>
    <property type="project" value="UniProtKB-EC"/>
</dbReference>
<proteinExistence type="predicted"/>
<reference evidence="2 3" key="1">
    <citation type="submission" date="2018-11" db="EMBL/GenBank/DDBJ databases">
        <title>Gordonia insulae sp. nov., isolated from an island soil.</title>
        <authorList>
            <person name="Kim Y.S."/>
            <person name="Kim S.B."/>
        </authorList>
    </citation>
    <scope>NUCLEOTIDE SEQUENCE [LARGE SCALE GENOMIC DNA]</scope>
    <source>
        <strain evidence="2 3">MMS17-SY073</strain>
    </source>
</reference>
<dbReference type="InterPro" id="IPR011051">
    <property type="entry name" value="RmlC_Cupin_sf"/>
</dbReference>
<organism evidence="2 3">
    <name type="scientific">Gordonia insulae</name>
    <dbReference type="NCBI Taxonomy" id="2420509"/>
    <lineage>
        <taxon>Bacteria</taxon>
        <taxon>Bacillati</taxon>
        <taxon>Actinomycetota</taxon>
        <taxon>Actinomycetes</taxon>
        <taxon>Mycobacteriales</taxon>
        <taxon>Gordoniaceae</taxon>
        <taxon>Gordonia</taxon>
    </lineage>
</organism>
<dbReference type="Gene3D" id="2.60.120.10">
    <property type="entry name" value="Jelly Rolls"/>
    <property type="match status" value="1"/>
</dbReference>
<sequence>MPRDVDGPGVSIANSHAALHAARLTDSRSVTLPAAPFGHLFVVRGTVELPGSERLAEGDAVRLTDHGEIPVAATGDAEILFWEMHTSFGRT</sequence>
<protein>
    <submittedName>
        <fullName evidence="2">Quercetin 2,3-dioxygenase</fullName>
        <ecNumber evidence="2">1.13.11.24</ecNumber>
    </submittedName>
</protein>
<gene>
    <name evidence="2" type="ORF">D7316_01664</name>
</gene>
<keyword evidence="2" id="KW-0560">Oxidoreductase</keyword>
<dbReference type="Proteomes" id="UP000271469">
    <property type="component" value="Chromosome"/>
</dbReference>
<dbReference type="EMBL" id="CP033972">
    <property type="protein sequence ID" value="AZG45071.1"/>
    <property type="molecule type" value="Genomic_DNA"/>
</dbReference>
<keyword evidence="3" id="KW-1185">Reference proteome</keyword>
<name>A0A3G8JJ06_9ACTN</name>
<evidence type="ECO:0000313" key="3">
    <source>
        <dbReference type="Proteomes" id="UP000271469"/>
    </source>
</evidence>
<evidence type="ECO:0000313" key="2">
    <source>
        <dbReference type="EMBL" id="AZG45071.1"/>
    </source>
</evidence>
<keyword evidence="2" id="KW-0223">Dioxygenase</keyword>
<dbReference type="Pfam" id="PF17954">
    <property type="entry name" value="Pirin_C_2"/>
    <property type="match status" value="1"/>
</dbReference>
<dbReference type="SUPFAM" id="SSF51182">
    <property type="entry name" value="RmlC-like cupins"/>
    <property type="match status" value="1"/>
</dbReference>
<dbReference type="AlphaFoldDB" id="A0A3G8JJ06"/>
<dbReference type="EC" id="1.13.11.24" evidence="2"/>
<dbReference type="KEGG" id="gom:D7316_01664"/>
<feature type="domain" description="Quercetin 2,3-dioxygenase C-terminal cupin" evidence="1">
    <location>
        <begin position="14"/>
        <end position="84"/>
    </location>
</feature>
<dbReference type="InterPro" id="IPR041602">
    <property type="entry name" value="Quercetinase_C"/>
</dbReference>
<dbReference type="InterPro" id="IPR014710">
    <property type="entry name" value="RmlC-like_jellyroll"/>
</dbReference>